<dbReference type="SUPFAM" id="SSF53474">
    <property type="entry name" value="alpha/beta-Hydrolases"/>
    <property type="match status" value="1"/>
</dbReference>
<dbReference type="Pfam" id="PF00135">
    <property type="entry name" value="COesterase"/>
    <property type="match status" value="1"/>
</dbReference>
<reference evidence="3 4" key="1">
    <citation type="submission" date="2016-02" db="EMBL/GenBank/DDBJ databases">
        <title>Band-tailed pigeon sequencing and assembly.</title>
        <authorList>
            <person name="Soares A.E."/>
            <person name="Novak B.J."/>
            <person name="Rice E.S."/>
            <person name="O'Connell B."/>
            <person name="Chang D."/>
            <person name="Weber S."/>
            <person name="Shapiro B."/>
        </authorList>
    </citation>
    <scope>NUCLEOTIDE SEQUENCE [LARGE SCALE GENOMIC DNA]</scope>
    <source>
        <strain evidence="3">BTP2013</strain>
        <tissue evidence="3">Blood</tissue>
    </source>
</reference>
<dbReference type="Proteomes" id="UP000190648">
    <property type="component" value="Unassembled WGS sequence"/>
</dbReference>
<keyword evidence="4" id="KW-1185">Reference proteome</keyword>
<protein>
    <recommendedName>
        <fullName evidence="2">Carboxylesterase type B domain-containing protein</fullName>
    </recommendedName>
</protein>
<dbReference type="Gene3D" id="3.40.50.1820">
    <property type="entry name" value="alpha/beta hydrolase"/>
    <property type="match status" value="1"/>
</dbReference>
<dbReference type="STRING" id="372326.A0A1V4K0E4"/>
<comment type="similarity">
    <text evidence="1">Belongs to the type-B carboxylesterase/lipase family.</text>
</comment>
<dbReference type="InterPro" id="IPR002018">
    <property type="entry name" value="CarbesteraseB"/>
</dbReference>
<evidence type="ECO:0000313" key="3">
    <source>
        <dbReference type="EMBL" id="OPJ77928.1"/>
    </source>
</evidence>
<dbReference type="InterPro" id="IPR029058">
    <property type="entry name" value="AB_hydrolase_fold"/>
</dbReference>
<comment type="caution">
    <text evidence="3">The sequence shown here is derived from an EMBL/GenBank/DDBJ whole genome shotgun (WGS) entry which is preliminary data.</text>
</comment>
<proteinExistence type="inferred from homology"/>
<dbReference type="PANTHER" id="PTHR11559">
    <property type="entry name" value="CARBOXYLESTERASE"/>
    <property type="match status" value="1"/>
</dbReference>
<dbReference type="EMBL" id="LSYS01005191">
    <property type="protein sequence ID" value="OPJ77928.1"/>
    <property type="molecule type" value="Genomic_DNA"/>
</dbReference>
<evidence type="ECO:0000256" key="1">
    <source>
        <dbReference type="ARBA" id="ARBA00005964"/>
    </source>
</evidence>
<dbReference type="InterPro" id="IPR050309">
    <property type="entry name" value="Type-B_Carboxylest/Lipase"/>
</dbReference>
<dbReference type="OrthoDB" id="2746at2759"/>
<accession>A0A1V4K0E4</accession>
<gene>
    <name evidence="3" type="ORF">AV530_014950</name>
</gene>
<dbReference type="AlphaFoldDB" id="A0A1V4K0E4"/>
<organism evidence="3 4">
    <name type="scientific">Patagioenas fasciata monilis</name>
    <dbReference type="NCBI Taxonomy" id="372326"/>
    <lineage>
        <taxon>Eukaryota</taxon>
        <taxon>Metazoa</taxon>
        <taxon>Chordata</taxon>
        <taxon>Craniata</taxon>
        <taxon>Vertebrata</taxon>
        <taxon>Euteleostomi</taxon>
        <taxon>Archelosauria</taxon>
        <taxon>Archosauria</taxon>
        <taxon>Dinosauria</taxon>
        <taxon>Saurischia</taxon>
        <taxon>Theropoda</taxon>
        <taxon>Coelurosauria</taxon>
        <taxon>Aves</taxon>
        <taxon>Neognathae</taxon>
        <taxon>Neoaves</taxon>
        <taxon>Columbimorphae</taxon>
        <taxon>Columbiformes</taxon>
        <taxon>Columbidae</taxon>
        <taxon>Patagioenas</taxon>
    </lineage>
</organism>
<evidence type="ECO:0000259" key="2">
    <source>
        <dbReference type="Pfam" id="PF00135"/>
    </source>
</evidence>
<feature type="domain" description="Carboxylesterase type B" evidence="2">
    <location>
        <begin position="28"/>
        <end position="143"/>
    </location>
</feature>
<evidence type="ECO:0000313" key="4">
    <source>
        <dbReference type="Proteomes" id="UP000190648"/>
    </source>
</evidence>
<name>A0A1V4K0E4_PATFA</name>
<sequence>MVGPGPGGGAPLENANPLIYRRSGERPILSPLAKGLFHKAISESGTASRLLFTDQPEEEAKRVAAASGCEKPSSAAIVECLREKTEEEIVQIAQKLHSLGAFGTADGVFFPKSPTQLLFEKLINPVPYIIGVNNCEFGWVMAMQGILRVLLLKLLIEYTMNT</sequence>